<dbReference type="AlphaFoldDB" id="A0AAV7DVM0"/>
<dbReference type="Pfam" id="PF00071">
    <property type="entry name" value="Ras"/>
    <property type="match status" value="1"/>
</dbReference>
<feature type="region of interest" description="Disordered" evidence="1">
    <location>
        <begin position="365"/>
        <end position="391"/>
    </location>
</feature>
<sequence length="462" mass="51532">MALQSDPVLLEDRPGILVIGPCNVGKRTLLSRLLAVDLSDASDSSSEVLCHGWTIDTKYYTADLAIWMMHLDEEFSLGSLPVMERLGALVMVFDMSDLSSFTALQDWVSHNDIVRFEILLCIGNKADLLPGHFAHVAYRRKLLKHGESSSDPHPEYLDYGIHESEGSSLLEDEEPSGDFRRSCLEWCSQNNIEFLEACASNPDFDKCLSVDGDSQGVDRLYGALSAHMWPGMVLKSGNMVPHSVSVKKEDITSDEESDLEIEYEILSKGSAEPWDDLHDLPSTTDTDRVNGNTVISDVYEEHETRDADAAETSTSRIDHEADTQTSATTVPTLSDCRTDILSHNPEKEEIQESLSQGLEWKDSRNAPAVHDRSQDDTTAETSTSEILAEEDTETKASIPIKMDEDTHVGMEDLEHLMCEISHMRENLRLMPDFQRKEMAAKLAMKMAAMFADSSDEDEDGFN</sequence>
<dbReference type="PANTHER" id="PTHR14659">
    <property type="entry name" value="ALPHA- AND GAMMA-ADAPTIN-BINDING PROTEIN P34"/>
    <property type="match status" value="1"/>
</dbReference>
<dbReference type="EMBL" id="JAINDJ010000008">
    <property type="protein sequence ID" value="KAG9440705.1"/>
    <property type="molecule type" value="Genomic_DNA"/>
</dbReference>
<evidence type="ECO:0000256" key="1">
    <source>
        <dbReference type="SAM" id="MobiDB-lite"/>
    </source>
</evidence>
<evidence type="ECO:0000313" key="3">
    <source>
        <dbReference type="Proteomes" id="UP000825729"/>
    </source>
</evidence>
<comment type="caution">
    <text evidence="2">The sequence shown here is derived from an EMBL/GenBank/DDBJ whole genome shotgun (WGS) entry which is preliminary data.</text>
</comment>
<gene>
    <name evidence="2" type="ORF">H6P81_020870</name>
</gene>
<dbReference type="Pfam" id="PF10199">
    <property type="entry name" value="Adaptin_binding"/>
    <property type="match status" value="1"/>
</dbReference>
<dbReference type="InterPro" id="IPR001806">
    <property type="entry name" value="Small_GTPase"/>
</dbReference>
<name>A0AAV7DVM0_ARIFI</name>
<reference evidence="2 3" key="1">
    <citation type="submission" date="2021-07" db="EMBL/GenBank/DDBJ databases">
        <title>The Aristolochia fimbriata genome: insights into angiosperm evolution, floral development and chemical biosynthesis.</title>
        <authorList>
            <person name="Jiao Y."/>
        </authorList>
    </citation>
    <scope>NUCLEOTIDE SEQUENCE [LARGE SCALE GENOMIC DNA]</scope>
    <source>
        <strain evidence="2">IBCAS-2021</strain>
        <tissue evidence="2">Leaf</tissue>
    </source>
</reference>
<dbReference type="CDD" id="cd00882">
    <property type="entry name" value="Ras_like_GTPase"/>
    <property type="match status" value="1"/>
</dbReference>
<feature type="compositionally biased region" description="Basic and acidic residues" evidence="1">
    <location>
        <begin position="365"/>
        <end position="375"/>
    </location>
</feature>
<dbReference type="InterPro" id="IPR019341">
    <property type="entry name" value="Alpha/Gamma-adaptin-bd_p34"/>
</dbReference>
<proteinExistence type="predicted"/>
<dbReference type="Gene3D" id="3.40.50.11960">
    <property type="match status" value="1"/>
</dbReference>
<organism evidence="2 3">
    <name type="scientific">Aristolochia fimbriata</name>
    <name type="common">White veined hardy Dutchman's pipe vine</name>
    <dbReference type="NCBI Taxonomy" id="158543"/>
    <lineage>
        <taxon>Eukaryota</taxon>
        <taxon>Viridiplantae</taxon>
        <taxon>Streptophyta</taxon>
        <taxon>Embryophyta</taxon>
        <taxon>Tracheophyta</taxon>
        <taxon>Spermatophyta</taxon>
        <taxon>Magnoliopsida</taxon>
        <taxon>Magnoliidae</taxon>
        <taxon>Piperales</taxon>
        <taxon>Aristolochiaceae</taxon>
        <taxon>Aristolochia</taxon>
    </lineage>
</organism>
<dbReference type="PANTHER" id="PTHR14659:SF1">
    <property type="entry name" value="ALPHA- AND GAMMA-ADAPTIN-BINDING PROTEIN P34"/>
    <property type="match status" value="1"/>
</dbReference>
<accession>A0AAV7DVM0</accession>
<dbReference type="GO" id="GO:0005525">
    <property type="term" value="F:GTP binding"/>
    <property type="evidence" value="ECO:0007669"/>
    <property type="project" value="InterPro"/>
</dbReference>
<feature type="compositionally biased region" description="Polar residues" evidence="1">
    <location>
        <begin position="323"/>
        <end position="332"/>
    </location>
</feature>
<dbReference type="SUPFAM" id="SSF52540">
    <property type="entry name" value="P-loop containing nucleoside triphosphate hydrolases"/>
    <property type="match status" value="1"/>
</dbReference>
<protein>
    <submittedName>
        <fullName evidence="2">Uncharacterized protein</fullName>
    </submittedName>
</protein>
<dbReference type="GO" id="GO:0003924">
    <property type="term" value="F:GTPase activity"/>
    <property type="evidence" value="ECO:0007669"/>
    <property type="project" value="InterPro"/>
</dbReference>
<dbReference type="Proteomes" id="UP000825729">
    <property type="component" value="Unassembled WGS sequence"/>
</dbReference>
<feature type="region of interest" description="Disordered" evidence="1">
    <location>
        <begin position="300"/>
        <end position="337"/>
    </location>
</feature>
<dbReference type="InterPro" id="IPR027417">
    <property type="entry name" value="P-loop_NTPase"/>
</dbReference>
<evidence type="ECO:0000313" key="2">
    <source>
        <dbReference type="EMBL" id="KAG9440705.1"/>
    </source>
</evidence>
<keyword evidence="3" id="KW-1185">Reference proteome</keyword>